<protein>
    <recommendedName>
        <fullName evidence="6">6-carboxy-5,6,7,8-tetrahydropterin synthase</fullName>
        <ecNumber evidence="5">4.1.2.50</ecNumber>
    </recommendedName>
    <alternativeName>
        <fullName evidence="10">Queuosine biosynthesis protein QueD</fullName>
    </alternativeName>
</protein>
<sequence length="159" mass="17445">MPPPSGTRRNPPRELRMYAVEVREHIMIAHSFKGALFGPAQALHGATFVVDVAFYRRELTVEGVVVDIGRAHDALKAVLGPLNYKNLDELPDFAGRNTTTEVLCRHVFDKMAQAARAGELGAGSEALARIRVTLHESHVARAWFEADLAADDATLQLMS</sequence>
<keyword evidence="7" id="KW-0479">Metal-binding</keyword>
<dbReference type="EMBL" id="CP000781">
    <property type="protein sequence ID" value="ABS67558.1"/>
    <property type="molecule type" value="Genomic_DNA"/>
</dbReference>
<comment type="cofactor">
    <cofactor evidence="1">
        <name>Zn(2+)</name>
        <dbReference type="ChEBI" id="CHEBI:29105"/>
    </cofactor>
</comment>
<accession>A7IHR5</accession>
<evidence type="ECO:0000256" key="11">
    <source>
        <dbReference type="ARBA" id="ARBA00048807"/>
    </source>
</evidence>
<evidence type="ECO:0000256" key="3">
    <source>
        <dbReference type="ARBA" id="ARBA00005061"/>
    </source>
</evidence>
<evidence type="ECO:0000256" key="4">
    <source>
        <dbReference type="ARBA" id="ARBA00008900"/>
    </source>
</evidence>
<gene>
    <name evidence="12" type="ordered locus">Xaut_2315</name>
</gene>
<evidence type="ECO:0000256" key="6">
    <source>
        <dbReference type="ARBA" id="ARBA00018141"/>
    </source>
</evidence>
<dbReference type="eggNOG" id="COG0720">
    <property type="taxonomic scope" value="Bacteria"/>
</dbReference>
<dbReference type="InterPro" id="IPR038418">
    <property type="entry name" value="6-PTP_synth/QueD_sf"/>
</dbReference>
<dbReference type="Proteomes" id="UP000002417">
    <property type="component" value="Chromosome"/>
</dbReference>
<dbReference type="SUPFAM" id="SSF55620">
    <property type="entry name" value="Tetrahydrobiopterin biosynthesis enzymes-like"/>
    <property type="match status" value="1"/>
</dbReference>
<dbReference type="KEGG" id="xau:Xaut_2315"/>
<comment type="function">
    <text evidence="2">Catalyzes the conversion of 7,8-dihydroneopterin triphosphate (H2NTP) to 6-carboxy-5,6,7,8-tetrahydropterin (CPH4) and acetaldehyde.</text>
</comment>
<name>A7IHR5_XANP2</name>
<dbReference type="Pfam" id="PF01242">
    <property type="entry name" value="PTPS"/>
    <property type="match status" value="1"/>
</dbReference>
<dbReference type="Gene3D" id="3.30.479.10">
    <property type="entry name" value="6-pyruvoyl tetrahydropterin synthase/QueD"/>
    <property type="match status" value="1"/>
</dbReference>
<evidence type="ECO:0000256" key="7">
    <source>
        <dbReference type="ARBA" id="ARBA00022723"/>
    </source>
</evidence>
<keyword evidence="13" id="KW-1185">Reference proteome</keyword>
<evidence type="ECO:0000313" key="12">
    <source>
        <dbReference type="EMBL" id="ABS67558.1"/>
    </source>
</evidence>
<dbReference type="PhylomeDB" id="A7IHR5"/>
<keyword evidence="8" id="KW-0862">Zinc</keyword>
<proteinExistence type="inferred from homology"/>
<dbReference type="GO" id="GO:0070497">
    <property type="term" value="F:6-carboxytetrahydropterin synthase activity"/>
    <property type="evidence" value="ECO:0007669"/>
    <property type="project" value="UniProtKB-EC"/>
</dbReference>
<dbReference type="PANTHER" id="PTHR12589:SF7">
    <property type="entry name" value="6-PYRUVOYL TETRAHYDROBIOPTERIN SYNTHASE"/>
    <property type="match status" value="1"/>
</dbReference>
<dbReference type="EC" id="4.1.2.50" evidence="5"/>
<comment type="pathway">
    <text evidence="3">Purine metabolism; 7-cyano-7-deazaguanine biosynthesis.</text>
</comment>
<dbReference type="UniPathway" id="UPA00391"/>
<reference evidence="12 13" key="1">
    <citation type="submission" date="2007-07" db="EMBL/GenBank/DDBJ databases">
        <title>Complete sequence of chromosome of Xanthobacter autotrophicus Py2.</title>
        <authorList>
            <consortium name="US DOE Joint Genome Institute"/>
            <person name="Copeland A."/>
            <person name="Lucas S."/>
            <person name="Lapidus A."/>
            <person name="Barry K."/>
            <person name="Glavina del Rio T."/>
            <person name="Hammon N."/>
            <person name="Israni S."/>
            <person name="Dalin E."/>
            <person name="Tice H."/>
            <person name="Pitluck S."/>
            <person name="Sims D."/>
            <person name="Brettin T."/>
            <person name="Bruce D."/>
            <person name="Detter J.C."/>
            <person name="Han C."/>
            <person name="Tapia R."/>
            <person name="Brainard J."/>
            <person name="Schmutz J."/>
            <person name="Larimer F."/>
            <person name="Land M."/>
            <person name="Hauser L."/>
            <person name="Kyrpides N."/>
            <person name="Kim E."/>
            <person name="Ensigns S.A."/>
            <person name="Richardson P."/>
        </authorList>
    </citation>
    <scope>NUCLEOTIDE SEQUENCE [LARGE SCALE GENOMIC DNA]</scope>
    <source>
        <strain evidence="13">ATCC BAA-1158 / Py2</strain>
    </source>
</reference>
<organism evidence="12 13">
    <name type="scientific">Xanthobacter autotrophicus (strain ATCC BAA-1158 / Py2)</name>
    <dbReference type="NCBI Taxonomy" id="78245"/>
    <lineage>
        <taxon>Bacteria</taxon>
        <taxon>Pseudomonadati</taxon>
        <taxon>Pseudomonadota</taxon>
        <taxon>Alphaproteobacteria</taxon>
        <taxon>Hyphomicrobiales</taxon>
        <taxon>Xanthobacteraceae</taxon>
        <taxon>Xanthobacter</taxon>
    </lineage>
</organism>
<evidence type="ECO:0000256" key="9">
    <source>
        <dbReference type="ARBA" id="ARBA00023239"/>
    </source>
</evidence>
<evidence type="ECO:0000256" key="1">
    <source>
        <dbReference type="ARBA" id="ARBA00001947"/>
    </source>
</evidence>
<comment type="catalytic activity">
    <reaction evidence="11">
        <text>7,8-dihydroneopterin 3'-triphosphate + H2O = 6-carboxy-5,6,7,8-tetrahydropterin + triphosphate + acetaldehyde + 2 H(+)</text>
        <dbReference type="Rhea" id="RHEA:27966"/>
        <dbReference type="ChEBI" id="CHEBI:15343"/>
        <dbReference type="ChEBI" id="CHEBI:15377"/>
        <dbReference type="ChEBI" id="CHEBI:15378"/>
        <dbReference type="ChEBI" id="CHEBI:18036"/>
        <dbReference type="ChEBI" id="CHEBI:58462"/>
        <dbReference type="ChEBI" id="CHEBI:61032"/>
        <dbReference type="EC" id="4.1.2.50"/>
    </reaction>
</comment>
<dbReference type="GO" id="GO:0046872">
    <property type="term" value="F:metal ion binding"/>
    <property type="evidence" value="ECO:0007669"/>
    <property type="project" value="UniProtKB-KW"/>
</dbReference>
<dbReference type="PANTHER" id="PTHR12589">
    <property type="entry name" value="PYRUVOYL TETRAHYDROBIOPTERIN SYNTHASE"/>
    <property type="match status" value="1"/>
</dbReference>
<evidence type="ECO:0000256" key="5">
    <source>
        <dbReference type="ARBA" id="ARBA00012982"/>
    </source>
</evidence>
<evidence type="ECO:0000256" key="10">
    <source>
        <dbReference type="ARBA" id="ARBA00031449"/>
    </source>
</evidence>
<dbReference type="HOGENOM" id="CLU_111016_6_3_5"/>
<dbReference type="InterPro" id="IPR007115">
    <property type="entry name" value="6-PTP_synth/QueD"/>
</dbReference>
<dbReference type="AlphaFoldDB" id="A7IHR5"/>
<comment type="similarity">
    <text evidence="4">Belongs to the PTPS family. QueD subfamily.</text>
</comment>
<evidence type="ECO:0000313" key="13">
    <source>
        <dbReference type="Proteomes" id="UP000002417"/>
    </source>
</evidence>
<evidence type="ECO:0000256" key="2">
    <source>
        <dbReference type="ARBA" id="ARBA00002285"/>
    </source>
</evidence>
<keyword evidence="9" id="KW-0456">Lyase</keyword>
<evidence type="ECO:0000256" key="8">
    <source>
        <dbReference type="ARBA" id="ARBA00022833"/>
    </source>
</evidence>
<dbReference type="STRING" id="78245.Xaut_2315"/>